<dbReference type="AlphaFoldDB" id="A0A9P7G2A3"/>
<accession>A0A9P7G2A3</accession>
<protein>
    <submittedName>
        <fullName evidence="2">Uncharacterized protein</fullName>
    </submittedName>
</protein>
<feature type="transmembrane region" description="Helical" evidence="1">
    <location>
        <begin position="251"/>
        <end position="270"/>
    </location>
</feature>
<reference evidence="2" key="1">
    <citation type="submission" date="2020-07" db="EMBL/GenBank/DDBJ databases">
        <authorList>
            <person name="Nieuwenhuis M."/>
            <person name="Van De Peppel L.J.J."/>
        </authorList>
    </citation>
    <scope>NUCLEOTIDE SEQUENCE</scope>
    <source>
        <strain evidence="2">AP01</strain>
        <tissue evidence="2">Mycelium</tissue>
    </source>
</reference>
<keyword evidence="1" id="KW-0812">Transmembrane</keyword>
<keyword evidence="1" id="KW-1133">Transmembrane helix</keyword>
<dbReference type="EMBL" id="JABCKV010000173">
    <property type="protein sequence ID" value="KAG5642594.1"/>
    <property type="molecule type" value="Genomic_DNA"/>
</dbReference>
<keyword evidence="1" id="KW-0472">Membrane</keyword>
<organism evidence="2 3">
    <name type="scientific">Asterophora parasitica</name>
    <dbReference type="NCBI Taxonomy" id="117018"/>
    <lineage>
        <taxon>Eukaryota</taxon>
        <taxon>Fungi</taxon>
        <taxon>Dikarya</taxon>
        <taxon>Basidiomycota</taxon>
        <taxon>Agaricomycotina</taxon>
        <taxon>Agaricomycetes</taxon>
        <taxon>Agaricomycetidae</taxon>
        <taxon>Agaricales</taxon>
        <taxon>Tricholomatineae</taxon>
        <taxon>Lyophyllaceae</taxon>
        <taxon>Asterophora</taxon>
    </lineage>
</organism>
<evidence type="ECO:0000256" key="1">
    <source>
        <dbReference type="SAM" id="Phobius"/>
    </source>
</evidence>
<evidence type="ECO:0000313" key="2">
    <source>
        <dbReference type="EMBL" id="KAG5642594.1"/>
    </source>
</evidence>
<evidence type="ECO:0000313" key="3">
    <source>
        <dbReference type="Proteomes" id="UP000775547"/>
    </source>
</evidence>
<dbReference type="Proteomes" id="UP000775547">
    <property type="component" value="Unassembled WGS sequence"/>
</dbReference>
<reference evidence="2" key="2">
    <citation type="submission" date="2021-10" db="EMBL/GenBank/DDBJ databases">
        <title>Phylogenomics reveals ancestral predisposition of the termite-cultivated fungus Termitomyces towards a domesticated lifestyle.</title>
        <authorList>
            <person name="Auxier B."/>
            <person name="Grum-Grzhimaylo A."/>
            <person name="Cardenas M.E."/>
            <person name="Lodge J.D."/>
            <person name="Laessoe T."/>
            <person name="Pedersen O."/>
            <person name="Smith M.E."/>
            <person name="Kuyper T.W."/>
            <person name="Franco-Molano E.A."/>
            <person name="Baroni T.J."/>
            <person name="Aanen D.K."/>
        </authorList>
    </citation>
    <scope>NUCLEOTIDE SEQUENCE</scope>
    <source>
        <strain evidence="2">AP01</strain>
        <tissue evidence="2">Mycelium</tissue>
    </source>
</reference>
<dbReference type="OrthoDB" id="2956246at2759"/>
<gene>
    <name evidence="2" type="ORF">DXG03_002518</name>
</gene>
<feature type="transmembrane region" description="Helical" evidence="1">
    <location>
        <begin position="228"/>
        <end position="245"/>
    </location>
</feature>
<comment type="caution">
    <text evidence="2">The sequence shown here is derived from an EMBL/GenBank/DDBJ whole genome shotgun (WGS) entry which is preliminary data.</text>
</comment>
<feature type="transmembrane region" description="Helical" evidence="1">
    <location>
        <begin position="121"/>
        <end position="146"/>
    </location>
</feature>
<proteinExistence type="predicted"/>
<keyword evidence="3" id="KW-1185">Reference proteome</keyword>
<name>A0A9P7G2A3_9AGAR</name>
<feature type="transmembrane region" description="Helical" evidence="1">
    <location>
        <begin position="152"/>
        <end position="172"/>
    </location>
</feature>
<sequence>MFNISTIRSGSISLEAAGLIALADLSTIAQRTALTGTATCLDIFFLAPGIHCQQSAAEINRGELPSAGAMTSGYVFRIENPATVSYLQSIGRTGHLVTTRVKKKPHYDAYLRPLARHLQGFFITGVIPTVLYILGPVLTATVIILICVIRDWWALGVMGMLIVARLINVVIIRRRSKKGWKGALEPGVYGDLFIVLSQDRWIRMRGLVDDLKTVTAGQWLRDTTTFESYGESVATLLVYVSAALAGNASTIGSLLIACLLLVSVGLLGLCNSWTNRLQMFDCIVSVEGKPVSYERRMDLVNELVAESNRDDWALGMGLITKDGLNTTAVV</sequence>